<dbReference type="Pfam" id="PF21274">
    <property type="entry name" value="Rng_hyd_C"/>
    <property type="match status" value="1"/>
</dbReference>
<dbReference type="InterPro" id="IPR050641">
    <property type="entry name" value="RIFMO-like"/>
</dbReference>
<dbReference type="InterPro" id="IPR002938">
    <property type="entry name" value="FAD-bd"/>
</dbReference>
<comment type="cofactor">
    <cofactor evidence="1">
        <name>FAD</name>
        <dbReference type="ChEBI" id="CHEBI:57692"/>
    </cofactor>
</comment>
<keyword evidence="2" id="KW-0285">Flavoprotein</keyword>
<dbReference type="OrthoDB" id="4246007at2"/>
<dbReference type="Gene3D" id="3.40.30.120">
    <property type="match status" value="1"/>
</dbReference>
<evidence type="ECO:0000259" key="4">
    <source>
        <dbReference type="Pfam" id="PF01494"/>
    </source>
</evidence>
<dbReference type="GO" id="GO:0016709">
    <property type="term" value="F:oxidoreductase activity, acting on paired donors, with incorporation or reduction of molecular oxygen, NAD(P)H as one donor, and incorporation of one atom of oxygen"/>
    <property type="evidence" value="ECO:0007669"/>
    <property type="project" value="UniProtKB-ARBA"/>
</dbReference>
<sequence length="521" mass="55614">MPSAPSGSPGPHVTVVGGGPVGLSAALLLRRAGIRCTVLERDTAPSPHPKARGVRTRTMELFTRWGLAGALDARALPAGANQFIYCDSLAGAEIARSPRPDDRHAGVSVTGPRRVSQDVVQRVLLDAVRRAGGVDLRWGTEVTGLRQSAEQVTVTTRDGDRVTADYVIAADGVASTVRDLLGVAVEGEGVLGYGQSIYWHGDLSRWTRGRLCIQFLTGHRLGHPASIACVDGRDRWVTMVTRPGGGSRPRPPDPGEAVAIIRRAVGAEIDPEIIDITTWRISACVAVRWRAGRVFLAGDAAHSFPPTGGFGMNTGVQDVDNLVWKLALVLRGLAGDALLDTYETERIGVARANAAWSVANGARFREIGAAIARGDDTALHRLLEEQRDHVEAVEQDLAFGYGAGAVAEGEVPDGTPLRYARPGHRFPETPVVIDGERRSSTVALGDRFTLVTRREQEWAAARAEGERFGLDLVLAAVDPDVLHGRPAALVRPDGIVAWLAHPADGPDRLRAVLGSLLGRRP</sequence>
<dbReference type="Gene3D" id="3.30.9.10">
    <property type="entry name" value="D-Amino Acid Oxidase, subunit A, domain 2"/>
    <property type="match status" value="1"/>
</dbReference>
<proteinExistence type="predicted"/>
<evidence type="ECO:0000256" key="3">
    <source>
        <dbReference type="ARBA" id="ARBA00022827"/>
    </source>
</evidence>
<dbReference type="Proteomes" id="UP000238362">
    <property type="component" value="Unassembled WGS sequence"/>
</dbReference>
<dbReference type="PANTHER" id="PTHR43004">
    <property type="entry name" value="TRK SYSTEM POTASSIUM UPTAKE PROTEIN"/>
    <property type="match status" value="1"/>
</dbReference>
<dbReference type="SUPFAM" id="SSF51905">
    <property type="entry name" value="FAD/NAD(P)-binding domain"/>
    <property type="match status" value="1"/>
</dbReference>
<dbReference type="Pfam" id="PF01494">
    <property type="entry name" value="FAD_binding_3"/>
    <property type="match status" value="1"/>
</dbReference>
<feature type="domain" description="FAD-binding" evidence="4">
    <location>
        <begin position="13"/>
        <end position="356"/>
    </location>
</feature>
<dbReference type="PANTHER" id="PTHR43004:SF19">
    <property type="entry name" value="BINDING MONOOXYGENASE, PUTATIVE (JCVI)-RELATED"/>
    <property type="match status" value="1"/>
</dbReference>
<dbReference type="RefSeq" id="WP_106180013.1">
    <property type="nucleotide sequence ID" value="NZ_PVNH01000007.1"/>
</dbReference>
<evidence type="ECO:0000313" key="5">
    <source>
        <dbReference type="EMBL" id="PRX46619.1"/>
    </source>
</evidence>
<comment type="caution">
    <text evidence="5">The sequence shown here is derived from an EMBL/GenBank/DDBJ whole genome shotgun (WGS) entry which is preliminary data.</text>
</comment>
<dbReference type="InterPro" id="IPR036188">
    <property type="entry name" value="FAD/NAD-bd_sf"/>
</dbReference>
<evidence type="ECO:0000256" key="1">
    <source>
        <dbReference type="ARBA" id="ARBA00001974"/>
    </source>
</evidence>
<dbReference type="Gene3D" id="3.50.50.60">
    <property type="entry name" value="FAD/NAD(P)-binding domain"/>
    <property type="match status" value="1"/>
</dbReference>
<dbReference type="GO" id="GO:0071949">
    <property type="term" value="F:FAD binding"/>
    <property type="evidence" value="ECO:0007669"/>
    <property type="project" value="InterPro"/>
</dbReference>
<keyword evidence="6" id="KW-1185">Reference proteome</keyword>
<reference evidence="5 6" key="1">
    <citation type="submission" date="2018-03" db="EMBL/GenBank/DDBJ databases">
        <title>Genomic Encyclopedia of Type Strains, Phase III (KMG-III): the genomes of soil and plant-associated and newly described type strains.</title>
        <authorList>
            <person name="Whitman W."/>
        </authorList>
    </citation>
    <scope>NUCLEOTIDE SEQUENCE [LARGE SCALE GENOMIC DNA]</scope>
    <source>
        <strain evidence="5 6">CGMCC 4.7125</strain>
    </source>
</reference>
<dbReference type="EMBL" id="PVNH01000007">
    <property type="protein sequence ID" value="PRX46619.1"/>
    <property type="molecule type" value="Genomic_DNA"/>
</dbReference>
<accession>A0A2T0LSG9</accession>
<gene>
    <name evidence="5" type="ORF">B0I33_107196</name>
</gene>
<dbReference type="AlphaFoldDB" id="A0A2T0LSG9"/>
<evidence type="ECO:0000256" key="2">
    <source>
        <dbReference type="ARBA" id="ARBA00022630"/>
    </source>
</evidence>
<keyword evidence="3" id="KW-0274">FAD</keyword>
<dbReference type="PRINTS" id="PR00420">
    <property type="entry name" value="RNGMNOXGNASE"/>
</dbReference>
<protein>
    <submittedName>
        <fullName evidence="5">2-polyprenyl-6-methoxyphenol hydroxylase-like FAD-dependent oxidoreductase</fullName>
    </submittedName>
</protein>
<organism evidence="5 6">
    <name type="scientific">Prauserella shujinwangii</name>
    <dbReference type="NCBI Taxonomy" id="1453103"/>
    <lineage>
        <taxon>Bacteria</taxon>
        <taxon>Bacillati</taxon>
        <taxon>Actinomycetota</taxon>
        <taxon>Actinomycetes</taxon>
        <taxon>Pseudonocardiales</taxon>
        <taxon>Pseudonocardiaceae</taxon>
        <taxon>Prauserella</taxon>
    </lineage>
</organism>
<name>A0A2T0LSG9_9PSEU</name>
<evidence type="ECO:0000313" key="6">
    <source>
        <dbReference type="Proteomes" id="UP000238362"/>
    </source>
</evidence>